<accession>A0AA40S9E1</accession>
<organism evidence="1 2">
    <name type="scientific">Streptomyces calvus</name>
    <dbReference type="NCBI Taxonomy" id="67282"/>
    <lineage>
        <taxon>Bacteria</taxon>
        <taxon>Bacillati</taxon>
        <taxon>Actinomycetota</taxon>
        <taxon>Actinomycetes</taxon>
        <taxon>Kitasatosporales</taxon>
        <taxon>Streptomycetaceae</taxon>
        <taxon>Streptomyces</taxon>
    </lineage>
</organism>
<reference evidence="1 2" key="1">
    <citation type="submission" date="2020-08" db="EMBL/GenBank/DDBJ databases">
        <title>Genomic Encyclopedia of Type Strains, Phase III (KMG-III): the genomes of soil and plant-associated and newly described type strains.</title>
        <authorList>
            <person name="Whitman W."/>
        </authorList>
    </citation>
    <scope>NUCLEOTIDE SEQUENCE [LARGE SCALE GENOMIC DNA]</scope>
    <source>
        <strain evidence="1 2">CECT 3271</strain>
    </source>
</reference>
<gene>
    <name evidence="1" type="ORF">FHS33_000760</name>
</gene>
<name>A0AA40S9E1_9ACTN</name>
<sequence>MRALAGRDEAARLVQRYGKRLDAPCGSLTHLFPEPGVLAEAEPDSTLGALAAALADGTVRLGPGADRDEAREALAAVPGLDERTIAVIRTRALGDPDVAPPGPDVPDSWRPWRSYALNHLRAAGELEYR</sequence>
<dbReference type="Gene3D" id="1.10.340.30">
    <property type="entry name" value="Hypothetical protein, domain 2"/>
    <property type="match status" value="1"/>
</dbReference>
<evidence type="ECO:0000313" key="2">
    <source>
        <dbReference type="Proteomes" id="UP000530412"/>
    </source>
</evidence>
<dbReference type="InterPro" id="IPR011257">
    <property type="entry name" value="DNA_glycosylase"/>
</dbReference>
<comment type="caution">
    <text evidence="1">The sequence shown here is derived from an EMBL/GenBank/DDBJ whole genome shotgun (WGS) entry which is preliminary data.</text>
</comment>
<dbReference type="GO" id="GO:0003824">
    <property type="term" value="F:catalytic activity"/>
    <property type="evidence" value="ECO:0007669"/>
    <property type="project" value="InterPro"/>
</dbReference>
<dbReference type="Proteomes" id="UP000530412">
    <property type="component" value="Unassembled WGS sequence"/>
</dbReference>
<evidence type="ECO:0000313" key="1">
    <source>
        <dbReference type="EMBL" id="MBA8942371.1"/>
    </source>
</evidence>
<dbReference type="EMBL" id="JACJIE010000001">
    <property type="protein sequence ID" value="MBA8942371.1"/>
    <property type="molecule type" value="Genomic_DNA"/>
</dbReference>
<dbReference type="GO" id="GO:0006281">
    <property type="term" value="P:DNA repair"/>
    <property type="evidence" value="ECO:0007669"/>
    <property type="project" value="InterPro"/>
</dbReference>
<proteinExistence type="predicted"/>
<dbReference type="AlphaFoldDB" id="A0AA40S9E1"/>
<protein>
    <submittedName>
        <fullName evidence="1">3-methyladenine DNA glycosylase/8-oxoguanine DNA glycosylase</fullName>
    </submittedName>
</protein>
<dbReference type="SUPFAM" id="SSF48150">
    <property type="entry name" value="DNA-glycosylase"/>
    <property type="match status" value="1"/>
</dbReference>